<dbReference type="PANTHER" id="PTHR11207:SF0">
    <property type="entry name" value="RIBONUCLEASE 3"/>
    <property type="match status" value="1"/>
</dbReference>
<keyword evidence="3" id="KW-0378">Hydrolase</keyword>
<sequence>MPPIPPLPKIDGDPDIILDVYTHSSLSAHLTGHVNDEYGSPERLLLLGKHVLDLAVTHHWYRKVPPIVATELAKKQRESLSEQRLVECIDAFNLHHKLRYAPGVTIDASVCRAFLDSYIGALYIRNGLSSVQRFVSRLIDPGAQLEDEVMRDVSPQRNYSQPGPPPPPPSLPPPPTPSDYSQSSRSSSNGDTHITLAMFNQTATQNRYSVTWQADSSGPPHQPTWTVKCFLNGIEKGRGTGKSQKQAKEDAARQVWQATAGLSRESFIFQTKPYGNRFLG</sequence>
<dbReference type="SUPFAM" id="SSF54768">
    <property type="entry name" value="dsRNA-binding domain-like"/>
    <property type="match status" value="1"/>
</dbReference>
<dbReference type="GO" id="GO:0006396">
    <property type="term" value="P:RNA processing"/>
    <property type="evidence" value="ECO:0007669"/>
    <property type="project" value="InterPro"/>
</dbReference>
<evidence type="ECO:0000256" key="5">
    <source>
        <dbReference type="PROSITE-ProRule" id="PRU00266"/>
    </source>
</evidence>
<feature type="domain" description="DRBM" evidence="7">
    <location>
        <begin position="191"/>
        <end position="261"/>
    </location>
</feature>
<evidence type="ECO:0008006" key="11">
    <source>
        <dbReference type="Google" id="ProtNLM"/>
    </source>
</evidence>
<dbReference type="SUPFAM" id="SSF69065">
    <property type="entry name" value="RNase III domain-like"/>
    <property type="match status" value="1"/>
</dbReference>
<evidence type="ECO:0000259" key="8">
    <source>
        <dbReference type="PROSITE" id="PS50142"/>
    </source>
</evidence>
<keyword evidence="1" id="KW-0540">Nuclease</keyword>
<dbReference type="EMBL" id="KZ302019">
    <property type="protein sequence ID" value="PFH49819.1"/>
    <property type="molecule type" value="Genomic_DNA"/>
</dbReference>
<dbReference type="CDD" id="cd10845">
    <property type="entry name" value="DSRM_RNAse_III_family"/>
    <property type="match status" value="1"/>
</dbReference>
<dbReference type="GO" id="GO:0004525">
    <property type="term" value="F:ribonuclease III activity"/>
    <property type="evidence" value="ECO:0007669"/>
    <property type="project" value="InterPro"/>
</dbReference>
<dbReference type="InterPro" id="IPR000999">
    <property type="entry name" value="RNase_III_dom"/>
</dbReference>
<dbReference type="Pfam" id="PF00035">
    <property type="entry name" value="dsrm"/>
    <property type="match status" value="1"/>
</dbReference>
<dbReference type="PROSITE" id="PS50142">
    <property type="entry name" value="RNASE_3_2"/>
    <property type="match status" value="1"/>
</dbReference>
<dbReference type="SMART" id="SM00535">
    <property type="entry name" value="RIBOc"/>
    <property type="match status" value="1"/>
</dbReference>
<evidence type="ECO:0000256" key="2">
    <source>
        <dbReference type="ARBA" id="ARBA00022759"/>
    </source>
</evidence>
<dbReference type="OrthoDB" id="3353871at2759"/>
<dbReference type="PROSITE" id="PS50137">
    <property type="entry name" value="DS_RBD"/>
    <property type="match status" value="1"/>
</dbReference>
<dbReference type="PANTHER" id="PTHR11207">
    <property type="entry name" value="RIBONUCLEASE III"/>
    <property type="match status" value="1"/>
</dbReference>
<evidence type="ECO:0000259" key="7">
    <source>
        <dbReference type="PROSITE" id="PS50137"/>
    </source>
</evidence>
<dbReference type="Gene3D" id="1.10.1520.10">
    <property type="entry name" value="Ribonuclease III domain"/>
    <property type="match status" value="1"/>
</dbReference>
<feature type="compositionally biased region" description="Low complexity" evidence="6">
    <location>
        <begin position="178"/>
        <end position="188"/>
    </location>
</feature>
<dbReference type="GO" id="GO:0010468">
    <property type="term" value="P:regulation of gene expression"/>
    <property type="evidence" value="ECO:0007669"/>
    <property type="project" value="TreeGrafter"/>
</dbReference>
<dbReference type="STRING" id="703135.A0A2A9NGS3"/>
<keyword evidence="10" id="KW-1185">Reference proteome</keyword>
<evidence type="ECO:0000313" key="10">
    <source>
        <dbReference type="Proteomes" id="UP000242287"/>
    </source>
</evidence>
<feature type="compositionally biased region" description="Pro residues" evidence="6">
    <location>
        <begin position="162"/>
        <end position="177"/>
    </location>
</feature>
<evidence type="ECO:0000256" key="3">
    <source>
        <dbReference type="ARBA" id="ARBA00022801"/>
    </source>
</evidence>
<keyword evidence="2" id="KW-0255">Endonuclease</keyword>
<gene>
    <name evidence="9" type="ORF">AMATHDRAFT_62470</name>
</gene>
<dbReference type="InterPro" id="IPR036389">
    <property type="entry name" value="RNase_III_sf"/>
</dbReference>
<accession>A0A2A9NGS3</accession>
<name>A0A2A9NGS3_9AGAR</name>
<feature type="region of interest" description="Disordered" evidence="6">
    <location>
        <begin position="151"/>
        <end position="191"/>
    </location>
</feature>
<dbReference type="AlphaFoldDB" id="A0A2A9NGS3"/>
<dbReference type="InterPro" id="IPR014720">
    <property type="entry name" value="dsRBD_dom"/>
</dbReference>
<dbReference type="Gene3D" id="3.30.160.20">
    <property type="match status" value="1"/>
</dbReference>
<proteinExistence type="predicted"/>
<evidence type="ECO:0000256" key="1">
    <source>
        <dbReference type="ARBA" id="ARBA00022722"/>
    </source>
</evidence>
<dbReference type="CDD" id="cd00593">
    <property type="entry name" value="RIBOc"/>
    <property type="match status" value="1"/>
</dbReference>
<evidence type="ECO:0000256" key="4">
    <source>
        <dbReference type="ARBA" id="ARBA00022884"/>
    </source>
</evidence>
<dbReference type="SMART" id="SM00358">
    <property type="entry name" value="DSRM"/>
    <property type="match status" value="1"/>
</dbReference>
<dbReference type="GO" id="GO:0005634">
    <property type="term" value="C:nucleus"/>
    <property type="evidence" value="ECO:0007669"/>
    <property type="project" value="TreeGrafter"/>
</dbReference>
<evidence type="ECO:0000256" key="6">
    <source>
        <dbReference type="SAM" id="MobiDB-lite"/>
    </source>
</evidence>
<dbReference type="Pfam" id="PF14622">
    <property type="entry name" value="Ribonucleas_3_3"/>
    <property type="match status" value="1"/>
</dbReference>
<organism evidence="9 10">
    <name type="scientific">Amanita thiersii Skay4041</name>
    <dbReference type="NCBI Taxonomy" id="703135"/>
    <lineage>
        <taxon>Eukaryota</taxon>
        <taxon>Fungi</taxon>
        <taxon>Dikarya</taxon>
        <taxon>Basidiomycota</taxon>
        <taxon>Agaricomycotina</taxon>
        <taxon>Agaricomycetes</taxon>
        <taxon>Agaricomycetidae</taxon>
        <taxon>Agaricales</taxon>
        <taxon>Pluteineae</taxon>
        <taxon>Amanitaceae</taxon>
        <taxon>Amanita</taxon>
    </lineage>
</organism>
<protein>
    <recommendedName>
        <fullName evidence="11">DRBM domain-containing protein</fullName>
    </recommendedName>
</protein>
<evidence type="ECO:0000313" key="9">
    <source>
        <dbReference type="EMBL" id="PFH49819.1"/>
    </source>
</evidence>
<feature type="domain" description="RNase III" evidence="8">
    <location>
        <begin position="10"/>
        <end position="127"/>
    </location>
</feature>
<keyword evidence="4 5" id="KW-0694">RNA-binding</keyword>
<reference evidence="9 10" key="1">
    <citation type="submission" date="2014-02" db="EMBL/GenBank/DDBJ databases">
        <title>Transposable element dynamics among asymbiotic and ectomycorrhizal Amanita fungi.</title>
        <authorList>
            <consortium name="DOE Joint Genome Institute"/>
            <person name="Hess J."/>
            <person name="Skrede I."/>
            <person name="Wolfe B."/>
            <person name="LaButti K."/>
            <person name="Ohm R.A."/>
            <person name="Grigoriev I.V."/>
            <person name="Pringle A."/>
        </authorList>
    </citation>
    <scope>NUCLEOTIDE SEQUENCE [LARGE SCALE GENOMIC DNA]</scope>
    <source>
        <strain evidence="9 10">SKay4041</strain>
    </source>
</reference>
<dbReference type="Proteomes" id="UP000242287">
    <property type="component" value="Unassembled WGS sequence"/>
</dbReference>
<dbReference type="GO" id="GO:0003725">
    <property type="term" value="F:double-stranded RNA binding"/>
    <property type="evidence" value="ECO:0007669"/>
    <property type="project" value="TreeGrafter"/>
</dbReference>